<evidence type="ECO:0000313" key="2">
    <source>
        <dbReference type="Proteomes" id="UP000424527"/>
    </source>
</evidence>
<dbReference type="SUPFAM" id="SSF53098">
    <property type="entry name" value="Ribonuclease H-like"/>
    <property type="match status" value="1"/>
</dbReference>
<dbReference type="PANTHER" id="PTHR47501">
    <property type="entry name" value="TRANSPOSASE-RELATED"/>
    <property type="match status" value="1"/>
</dbReference>
<evidence type="ECO:0000313" key="1">
    <source>
        <dbReference type="EMBL" id="KAE8294334.1"/>
    </source>
</evidence>
<sequence>MEEESLDEVTFVPMSDLLSAEHERDAEAQIALPPHHRCASHTINLVTTNDVDKYLTSIADVKVVYRSSTAKCSALWTKASRSSTASEAVEEVSKRKLLVPTSTRWNSFFDSVKRVTEIPMHELNTLCTKLGVKGFKDKEYQFLHEYCTVTRPLTIALDILQADCPYGTLLPTLEALMQRALALKHTLSSMTAGLPDAIVQAVQTRFANLLDDRGALLAAVSCPKFKLRWMRDADRREQVKQLLQDECCTIASPRQSSASVANSPVHQGEADFFDFEAQPEEAYSAEKEVMMYLSSSNDLQVLHDFVNIKRIFLKYNTPTPSSAPVERLFSLGGLVLTPRRNRLSDQRFEKLLLMRYNHWFTGPSPQFLA</sequence>
<organism evidence="1 2">
    <name type="scientific">Larimichthys crocea</name>
    <name type="common">Large yellow croaker</name>
    <name type="synonym">Pseudosciaena crocea</name>
    <dbReference type="NCBI Taxonomy" id="215358"/>
    <lineage>
        <taxon>Eukaryota</taxon>
        <taxon>Metazoa</taxon>
        <taxon>Chordata</taxon>
        <taxon>Craniata</taxon>
        <taxon>Vertebrata</taxon>
        <taxon>Euteleostomi</taxon>
        <taxon>Actinopterygii</taxon>
        <taxon>Neopterygii</taxon>
        <taxon>Teleostei</taxon>
        <taxon>Neoteleostei</taxon>
        <taxon>Acanthomorphata</taxon>
        <taxon>Eupercaria</taxon>
        <taxon>Sciaenidae</taxon>
        <taxon>Larimichthys</taxon>
    </lineage>
</organism>
<protein>
    <recommendedName>
        <fullName evidence="3">HAT C-terminal dimerisation domain-containing protein</fullName>
    </recommendedName>
</protein>
<dbReference type="PANTHER" id="PTHR47501:SF7">
    <property type="entry name" value="TRANSPOSASE"/>
    <property type="match status" value="1"/>
</dbReference>
<dbReference type="EMBL" id="REGW02000007">
    <property type="protein sequence ID" value="KAE8294334.1"/>
    <property type="molecule type" value="Genomic_DNA"/>
</dbReference>
<comment type="caution">
    <text evidence="1">The sequence shown here is derived from an EMBL/GenBank/DDBJ whole genome shotgun (WGS) entry which is preliminary data.</text>
</comment>
<gene>
    <name evidence="1" type="ORF">D5F01_LYC07286</name>
</gene>
<dbReference type="AlphaFoldDB" id="A0A6G0ISL8"/>
<dbReference type="Proteomes" id="UP000424527">
    <property type="component" value="Unassembled WGS sequence"/>
</dbReference>
<dbReference type="InterPro" id="IPR012337">
    <property type="entry name" value="RNaseH-like_sf"/>
</dbReference>
<name>A0A6G0ISL8_LARCR</name>
<keyword evidence="2" id="KW-1185">Reference proteome</keyword>
<reference evidence="1 2" key="1">
    <citation type="submission" date="2019-07" db="EMBL/GenBank/DDBJ databases">
        <title>Chromosome genome assembly for large yellow croaker.</title>
        <authorList>
            <person name="Xiao S."/>
        </authorList>
    </citation>
    <scope>NUCLEOTIDE SEQUENCE [LARGE SCALE GENOMIC DNA]</scope>
    <source>
        <strain evidence="1">JMULYC20181020</strain>
        <tissue evidence="1">Muscle</tissue>
    </source>
</reference>
<proteinExistence type="predicted"/>
<evidence type="ECO:0008006" key="3">
    <source>
        <dbReference type="Google" id="ProtNLM"/>
    </source>
</evidence>
<accession>A0A6G0ISL8</accession>